<reference evidence="1 2" key="1">
    <citation type="journal article" date="2012" name="Genome Biol.">
        <title>Genome and low-iron response of an oceanic diatom adapted to chronic iron limitation.</title>
        <authorList>
            <person name="Lommer M."/>
            <person name="Specht M."/>
            <person name="Roy A.S."/>
            <person name="Kraemer L."/>
            <person name="Andreson R."/>
            <person name="Gutowska M.A."/>
            <person name="Wolf J."/>
            <person name="Bergner S.V."/>
            <person name="Schilhabel M.B."/>
            <person name="Klostermeier U.C."/>
            <person name="Beiko R.G."/>
            <person name="Rosenstiel P."/>
            <person name="Hippler M."/>
            <person name="Laroche J."/>
        </authorList>
    </citation>
    <scope>NUCLEOTIDE SEQUENCE [LARGE SCALE GENOMIC DNA]</scope>
    <source>
        <strain evidence="1 2">CCMP1005</strain>
    </source>
</reference>
<organism evidence="1 2">
    <name type="scientific">Thalassiosira oceanica</name>
    <name type="common">Marine diatom</name>
    <dbReference type="NCBI Taxonomy" id="159749"/>
    <lineage>
        <taxon>Eukaryota</taxon>
        <taxon>Sar</taxon>
        <taxon>Stramenopiles</taxon>
        <taxon>Ochrophyta</taxon>
        <taxon>Bacillariophyta</taxon>
        <taxon>Coscinodiscophyceae</taxon>
        <taxon>Thalassiosirophycidae</taxon>
        <taxon>Thalassiosirales</taxon>
        <taxon>Thalassiosiraceae</taxon>
        <taxon>Thalassiosira</taxon>
    </lineage>
</organism>
<evidence type="ECO:0000313" key="1">
    <source>
        <dbReference type="EMBL" id="EJK53288.1"/>
    </source>
</evidence>
<protein>
    <submittedName>
        <fullName evidence="1">Uncharacterized protein</fullName>
    </submittedName>
</protein>
<accession>K0RHV8</accession>
<keyword evidence="2" id="KW-1185">Reference proteome</keyword>
<comment type="caution">
    <text evidence="1">The sequence shown here is derived from an EMBL/GenBank/DDBJ whole genome shotgun (WGS) entry which is preliminary data.</text>
</comment>
<sequence>MYLTKPALRNDVVPDLAVDLFSVHDIARRSQQQPCASICRPVARFESDKWFLRSATGTPESCRHAALRAADVVERWMEAAGGAAGMRRPQA</sequence>
<dbReference type="Proteomes" id="UP000266841">
    <property type="component" value="Unassembled WGS sequence"/>
</dbReference>
<evidence type="ECO:0000313" key="2">
    <source>
        <dbReference type="Proteomes" id="UP000266841"/>
    </source>
</evidence>
<gene>
    <name evidence="1" type="ORF">THAOC_27301</name>
</gene>
<dbReference type="EMBL" id="AGNL01038080">
    <property type="protein sequence ID" value="EJK53288.1"/>
    <property type="molecule type" value="Genomic_DNA"/>
</dbReference>
<proteinExistence type="predicted"/>
<name>K0RHV8_THAOC</name>
<dbReference type="AlphaFoldDB" id="K0RHV8"/>